<keyword evidence="2" id="KW-1185">Reference proteome</keyword>
<dbReference type="EMBL" id="FJOG01000003">
    <property type="protein sequence ID" value="CZR52808.1"/>
    <property type="molecule type" value="Genomic_DNA"/>
</dbReference>
<accession>A0A1L7WJ88</accession>
<proteinExistence type="predicted"/>
<gene>
    <name evidence="1" type="ORF">PAC_02685</name>
</gene>
<organism evidence="1 2">
    <name type="scientific">Phialocephala subalpina</name>
    <dbReference type="NCBI Taxonomy" id="576137"/>
    <lineage>
        <taxon>Eukaryota</taxon>
        <taxon>Fungi</taxon>
        <taxon>Dikarya</taxon>
        <taxon>Ascomycota</taxon>
        <taxon>Pezizomycotina</taxon>
        <taxon>Leotiomycetes</taxon>
        <taxon>Helotiales</taxon>
        <taxon>Mollisiaceae</taxon>
        <taxon>Phialocephala</taxon>
        <taxon>Phialocephala fortinii species complex</taxon>
    </lineage>
</organism>
<name>A0A1L7WJ88_9HELO</name>
<protein>
    <submittedName>
        <fullName evidence="1">Uncharacterized protein</fullName>
    </submittedName>
</protein>
<evidence type="ECO:0000313" key="1">
    <source>
        <dbReference type="EMBL" id="CZR52808.1"/>
    </source>
</evidence>
<evidence type="ECO:0000313" key="2">
    <source>
        <dbReference type="Proteomes" id="UP000184330"/>
    </source>
</evidence>
<sequence>MCFSKKTTDEYGGVVCHQHYCSNMHDLDLTIPENCPTYQLLEVTMTGGQILDGNGNELCLREAYDGFSPAPGCGGGAGEHLVITTCSCNEVDQQVTSEMEGLEDLKG</sequence>
<dbReference type="Proteomes" id="UP000184330">
    <property type="component" value="Unassembled WGS sequence"/>
</dbReference>
<dbReference type="AlphaFoldDB" id="A0A1L7WJ88"/>
<reference evidence="1 2" key="1">
    <citation type="submission" date="2016-03" db="EMBL/GenBank/DDBJ databases">
        <authorList>
            <person name="Ploux O."/>
        </authorList>
    </citation>
    <scope>NUCLEOTIDE SEQUENCE [LARGE SCALE GENOMIC DNA]</scope>
    <source>
        <strain evidence="1 2">UAMH 11012</strain>
    </source>
</reference>